<keyword evidence="6" id="KW-1185">Reference proteome</keyword>
<dbReference type="GeneID" id="27343520"/>
<evidence type="ECO:0000256" key="4">
    <source>
        <dbReference type="ARBA" id="ARBA00023453"/>
    </source>
</evidence>
<dbReference type="InterPro" id="IPR050362">
    <property type="entry name" value="Cation-dep_OMT"/>
</dbReference>
<dbReference type="PROSITE" id="PS51682">
    <property type="entry name" value="SAM_OMT_I"/>
    <property type="match status" value="1"/>
</dbReference>
<evidence type="ECO:0000313" key="5">
    <source>
        <dbReference type="EMBL" id="KIW32806.1"/>
    </source>
</evidence>
<dbReference type="EMBL" id="KN847041">
    <property type="protein sequence ID" value="KIW32806.1"/>
    <property type="molecule type" value="Genomic_DNA"/>
</dbReference>
<dbReference type="Proteomes" id="UP000054466">
    <property type="component" value="Unassembled WGS sequence"/>
</dbReference>
<dbReference type="HOGENOM" id="CLU_067676_8_0_1"/>
<dbReference type="SUPFAM" id="SSF53335">
    <property type="entry name" value="S-adenosyl-L-methionine-dependent methyltransferases"/>
    <property type="match status" value="1"/>
</dbReference>
<dbReference type="PANTHER" id="PTHR10509:SF14">
    <property type="entry name" value="CAFFEOYL-COA O-METHYLTRANSFERASE 3-RELATED"/>
    <property type="match status" value="1"/>
</dbReference>
<evidence type="ECO:0000256" key="2">
    <source>
        <dbReference type="ARBA" id="ARBA00022679"/>
    </source>
</evidence>
<evidence type="ECO:0000256" key="3">
    <source>
        <dbReference type="ARBA" id="ARBA00022691"/>
    </source>
</evidence>
<dbReference type="Gene3D" id="3.40.50.150">
    <property type="entry name" value="Vaccinia Virus protein VP39"/>
    <property type="match status" value="1"/>
</dbReference>
<dbReference type="AlphaFoldDB" id="A0A0D1ZXD2"/>
<dbReference type="RefSeq" id="XP_016253022.1">
    <property type="nucleotide sequence ID" value="XM_016391120.1"/>
</dbReference>
<accession>A0A0D1ZXD2</accession>
<evidence type="ECO:0000313" key="6">
    <source>
        <dbReference type="Proteomes" id="UP000054466"/>
    </source>
</evidence>
<proteinExistence type="inferred from homology"/>
<keyword evidence="2" id="KW-0808">Transferase</keyword>
<dbReference type="InterPro" id="IPR029063">
    <property type="entry name" value="SAM-dependent_MTases_sf"/>
</dbReference>
<dbReference type="OrthoDB" id="10251242at2759"/>
<keyword evidence="3" id="KW-0949">S-adenosyl-L-methionine</keyword>
<dbReference type="GO" id="GO:0032259">
    <property type="term" value="P:methylation"/>
    <property type="evidence" value="ECO:0007669"/>
    <property type="project" value="UniProtKB-KW"/>
</dbReference>
<reference evidence="5 6" key="1">
    <citation type="submission" date="2015-01" db="EMBL/GenBank/DDBJ databases">
        <title>The Genome Sequence of Cladophialophora immunda CBS83496.</title>
        <authorList>
            <consortium name="The Broad Institute Genomics Platform"/>
            <person name="Cuomo C."/>
            <person name="de Hoog S."/>
            <person name="Gorbushina A."/>
            <person name="Stielow B."/>
            <person name="Teixiera M."/>
            <person name="Abouelleil A."/>
            <person name="Chapman S.B."/>
            <person name="Priest M."/>
            <person name="Young S.K."/>
            <person name="Wortman J."/>
            <person name="Nusbaum C."/>
            <person name="Birren B."/>
        </authorList>
    </citation>
    <scope>NUCLEOTIDE SEQUENCE [LARGE SCALE GENOMIC DNA]</scope>
    <source>
        <strain evidence="5 6">CBS 83496</strain>
    </source>
</reference>
<dbReference type="CDD" id="cd02440">
    <property type="entry name" value="AdoMet_MTases"/>
    <property type="match status" value="1"/>
</dbReference>
<evidence type="ECO:0000256" key="1">
    <source>
        <dbReference type="ARBA" id="ARBA00022603"/>
    </source>
</evidence>
<dbReference type="GO" id="GO:0008171">
    <property type="term" value="F:O-methyltransferase activity"/>
    <property type="evidence" value="ECO:0007669"/>
    <property type="project" value="InterPro"/>
</dbReference>
<gene>
    <name evidence="5" type="ORF">PV07_04326</name>
</gene>
<protein>
    <recommendedName>
        <fullName evidence="7">O-methyltransferase</fullName>
    </recommendedName>
</protein>
<dbReference type="Pfam" id="PF01596">
    <property type="entry name" value="Methyltransf_3"/>
    <property type="match status" value="1"/>
</dbReference>
<name>A0A0D1ZXD2_9EURO</name>
<organism evidence="5 6">
    <name type="scientific">Cladophialophora immunda</name>
    <dbReference type="NCBI Taxonomy" id="569365"/>
    <lineage>
        <taxon>Eukaryota</taxon>
        <taxon>Fungi</taxon>
        <taxon>Dikarya</taxon>
        <taxon>Ascomycota</taxon>
        <taxon>Pezizomycotina</taxon>
        <taxon>Eurotiomycetes</taxon>
        <taxon>Chaetothyriomycetidae</taxon>
        <taxon>Chaetothyriales</taxon>
        <taxon>Herpotrichiellaceae</taxon>
        <taxon>Cladophialophora</taxon>
    </lineage>
</organism>
<comment type="similarity">
    <text evidence="4">Belongs to the class I-like SAM-binding methyltransferase superfamily. Cation-dependent O-methyltransferase family.</text>
</comment>
<keyword evidence="1" id="KW-0489">Methyltransferase</keyword>
<dbReference type="PANTHER" id="PTHR10509">
    <property type="entry name" value="O-METHYLTRANSFERASE-RELATED"/>
    <property type="match status" value="1"/>
</dbReference>
<dbReference type="InterPro" id="IPR002935">
    <property type="entry name" value="SAM_O-MeTrfase"/>
</dbReference>
<sequence>MATTTTQGGYSFAHEHDPRWTAVDQYTNGHLLGPSRNPYHAALEFAQSNSRAKGLPDIAVFPAQGKLLSLQIQITGAKNILEVGTLGGYSAIWMAAGAGADGRVTTVEVNPETKKVAEENIAHAGLSDRVTVLLGPGVEVLPALLKEVQAGKRPPFDFVFIDADKENNLAYFEWALQMTKRGTCIYVDNVVRRGLLADEAAKDDPRVAGSRRLIEAVGKDDRVDAVVLQTVAEKNYDGFMMAVVK</sequence>
<dbReference type="GO" id="GO:0008757">
    <property type="term" value="F:S-adenosylmethionine-dependent methyltransferase activity"/>
    <property type="evidence" value="ECO:0007669"/>
    <property type="project" value="TreeGrafter"/>
</dbReference>
<dbReference type="STRING" id="569365.A0A0D1ZXD2"/>
<dbReference type="VEuPathDB" id="FungiDB:PV07_04326"/>
<evidence type="ECO:0008006" key="7">
    <source>
        <dbReference type="Google" id="ProtNLM"/>
    </source>
</evidence>